<evidence type="ECO:0000313" key="2">
    <source>
        <dbReference type="EMBL" id="KRY24258.1"/>
    </source>
</evidence>
<dbReference type="AlphaFoldDB" id="A0A0V1AHD9"/>
<proteinExistence type="predicted"/>
<organism evidence="2 3">
    <name type="scientific">Trichinella spiralis</name>
    <name type="common">Trichina worm</name>
    <dbReference type="NCBI Taxonomy" id="6334"/>
    <lineage>
        <taxon>Eukaryota</taxon>
        <taxon>Metazoa</taxon>
        <taxon>Ecdysozoa</taxon>
        <taxon>Nematoda</taxon>
        <taxon>Enoplea</taxon>
        <taxon>Dorylaimia</taxon>
        <taxon>Trichinellida</taxon>
        <taxon>Trichinellidae</taxon>
        <taxon>Trichinella</taxon>
    </lineage>
</organism>
<dbReference type="EMBL" id="JYDH01001887">
    <property type="protein sequence ID" value="KRY24258.1"/>
    <property type="molecule type" value="Genomic_DNA"/>
</dbReference>
<keyword evidence="3" id="KW-1185">Reference proteome</keyword>
<comment type="caution">
    <text evidence="2">The sequence shown here is derived from an EMBL/GenBank/DDBJ whole genome shotgun (WGS) entry which is preliminary data.</text>
</comment>
<dbReference type="OrthoDB" id="10293510at2759"/>
<keyword evidence="1" id="KW-1133">Transmembrane helix</keyword>
<evidence type="ECO:0000313" key="3">
    <source>
        <dbReference type="Proteomes" id="UP000054776"/>
    </source>
</evidence>
<evidence type="ECO:0000256" key="1">
    <source>
        <dbReference type="SAM" id="Phobius"/>
    </source>
</evidence>
<dbReference type="InParanoid" id="A0A0V1AHD9"/>
<protein>
    <submittedName>
        <fullName evidence="2">Uncharacterized protein</fullName>
    </submittedName>
</protein>
<keyword evidence="1" id="KW-0812">Transmembrane</keyword>
<gene>
    <name evidence="2" type="ORF">T01_13334</name>
</gene>
<name>A0A0V1AHD9_TRISP</name>
<reference evidence="2 3" key="1">
    <citation type="submission" date="2015-01" db="EMBL/GenBank/DDBJ databases">
        <title>Evolution of Trichinella species and genotypes.</title>
        <authorList>
            <person name="Korhonen P.K."/>
            <person name="Edoardo P."/>
            <person name="Giuseppe L.R."/>
            <person name="Gasser R.B."/>
        </authorList>
    </citation>
    <scope>NUCLEOTIDE SEQUENCE [LARGE SCALE GENOMIC DNA]</scope>
    <source>
        <strain evidence="2">ISS3</strain>
    </source>
</reference>
<feature type="transmembrane region" description="Helical" evidence="1">
    <location>
        <begin position="12"/>
        <end position="34"/>
    </location>
</feature>
<accession>A0A0V1AHD9</accession>
<dbReference type="Proteomes" id="UP000054776">
    <property type="component" value="Unassembled WGS sequence"/>
</dbReference>
<keyword evidence="1" id="KW-0472">Membrane</keyword>
<sequence length="35" mass="3740">MAFSSRPSVPLLITNIAADATQIAFPMVSMFVLVT</sequence>